<dbReference type="PANTHER" id="PTHR33495:SF2">
    <property type="entry name" value="ANTI-SIGMA FACTOR ANTAGONIST TM_1081-RELATED"/>
    <property type="match status" value="1"/>
</dbReference>
<dbReference type="PROSITE" id="PS50801">
    <property type="entry name" value="STAS"/>
    <property type="match status" value="1"/>
</dbReference>
<accession>A0A3B0WM46</accession>
<proteinExistence type="inferred from homology"/>
<dbReference type="NCBIfam" id="TIGR00377">
    <property type="entry name" value="ant_ant_sig"/>
    <property type="match status" value="1"/>
</dbReference>
<dbReference type="CDD" id="cd07043">
    <property type="entry name" value="STAS_anti-anti-sigma_factors"/>
    <property type="match status" value="1"/>
</dbReference>
<comment type="similarity">
    <text evidence="1">Belongs to the anti-sigma-factor antagonist family.</text>
</comment>
<dbReference type="Gene3D" id="3.30.750.24">
    <property type="entry name" value="STAS domain"/>
    <property type="match status" value="1"/>
</dbReference>
<organism evidence="3">
    <name type="scientific">hydrothermal vent metagenome</name>
    <dbReference type="NCBI Taxonomy" id="652676"/>
    <lineage>
        <taxon>unclassified sequences</taxon>
        <taxon>metagenomes</taxon>
        <taxon>ecological metagenomes</taxon>
    </lineage>
</organism>
<dbReference type="InterPro" id="IPR002645">
    <property type="entry name" value="STAS_dom"/>
</dbReference>
<dbReference type="EMBL" id="UOFE01000034">
    <property type="protein sequence ID" value="VAW53403.1"/>
    <property type="molecule type" value="Genomic_DNA"/>
</dbReference>
<sequence>MSLEINISPEANNGKRISIAGSLDSNTVPELQQRIDDEINESVIITIIDFKNLDFLSSAGLRVIFKTKKIMNNNGGKFLLVNLQPQIKKVFEIIKALDGMNVFKDQDEMNEYLTASRIRLKTASNNWNLSLSAF</sequence>
<evidence type="ECO:0000259" key="2">
    <source>
        <dbReference type="PROSITE" id="PS50801"/>
    </source>
</evidence>
<dbReference type="SUPFAM" id="SSF52091">
    <property type="entry name" value="SpoIIaa-like"/>
    <property type="match status" value="1"/>
</dbReference>
<dbReference type="InterPro" id="IPR036513">
    <property type="entry name" value="STAS_dom_sf"/>
</dbReference>
<dbReference type="Pfam" id="PF01740">
    <property type="entry name" value="STAS"/>
    <property type="match status" value="1"/>
</dbReference>
<gene>
    <name evidence="3" type="ORF">MNBD_GAMMA05-348</name>
</gene>
<feature type="domain" description="STAS" evidence="2">
    <location>
        <begin position="17"/>
        <end position="116"/>
    </location>
</feature>
<reference evidence="3" key="1">
    <citation type="submission" date="2018-06" db="EMBL/GenBank/DDBJ databases">
        <authorList>
            <person name="Zhirakovskaya E."/>
        </authorList>
    </citation>
    <scope>NUCLEOTIDE SEQUENCE</scope>
</reference>
<dbReference type="AlphaFoldDB" id="A0A3B0WM46"/>
<evidence type="ECO:0000256" key="1">
    <source>
        <dbReference type="ARBA" id="ARBA00009013"/>
    </source>
</evidence>
<dbReference type="PANTHER" id="PTHR33495">
    <property type="entry name" value="ANTI-SIGMA FACTOR ANTAGONIST TM_1081-RELATED-RELATED"/>
    <property type="match status" value="1"/>
</dbReference>
<protein>
    <submittedName>
        <fullName evidence="3">Anti-sigma F factor antagonist</fullName>
    </submittedName>
</protein>
<name>A0A3B0WM46_9ZZZZ</name>
<dbReference type="InterPro" id="IPR003658">
    <property type="entry name" value="Anti-sigma_ant"/>
</dbReference>
<dbReference type="GO" id="GO:0043856">
    <property type="term" value="F:anti-sigma factor antagonist activity"/>
    <property type="evidence" value="ECO:0007669"/>
    <property type="project" value="InterPro"/>
</dbReference>
<evidence type="ECO:0000313" key="3">
    <source>
        <dbReference type="EMBL" id="VAW53403.1"/>
    </source>
</evidence>